<gene>
    <name evidence="2" type="ORF">BC781_103169</name>
</gene>
<dbReference type="OrthoDB" id="980097at2"/>
<dbReference type="AlphaFoldDB" id="A0A315Z9Q5"/>
<keyword evidence="3" id="KW-1185">Reference proteome</keyword>
<evidence type="ECO:0000313" key="3">
    <source>
        <dbReference type="Proteomes" id="UP000245535"/>
    </source>
</evidence>
<comment type="caution">
    <text evidence="2">The sequence shown here is derived from an EMBL/GenBank/DDBJ whole genome shotgun (WGS) entry which is preliminary data.</text>
</comment>
<sequence length="131" mass="14860">MKKLIFTFATTIALSANAFASNDLFDLDANKYDRLRKKVALSTAMDWETPLAAAKVCVKDKQNMSEAYTWIEHSIAIKETASNLELKGDYLALHCLDQMAFEYYQKALVQKIEKGETNFSSIQKKILALKK</sequence>
<protein>
    <submittedName>
        <fullName evidence="2">Uncharacterized protein</fullName>
    </submittedName>
</protein>
<reference evidence="2 3" key="1">
    <citation type="submission" date="2018-03" db="EMBL/GenBank/DDBJ databases">
        <title>Genomic Encyclopedia of Archaeal and Bacterial Type Strains, Phase II (KMG-II): from individual species to whole genera.</title>
        <authorList>
            <person name="Goeker M."/>
        </authorList>
    </citation>
    <scope>NUCLEOTIDE SEQUENCE [LARGE SCALE GENOMIC DNA]</scope>
    <source>
        <strain evidence="2 3">DSM 28229</strain>
    </source>
</reference>
<evidence type="ECO:0000313" key="2">
    <source>
        <dbReference type="EMBL" id="PWJ41919.1"/>
    </source>
</evidence>
<dbReference type="EMBL" id="QGDO01000003">
    <property type="protein sequence ID" value="PWJ41919.1"/>
    <property type="molecule type" value="Genomic_DNA"/>
</dbReference>
<dbReference type="RefSeq" id="WP_109618378.1">
    <property type="nucleotide sequence ID" value="NZ_QGDO01000003.1"/>
</dbReference>
<proteinExistence type="predicted"/>
<name>A0A315Z9Q5_SEDFL</name>
<accession>A0A315Z9Q5</accession>
<dbReference type="Proteomes" id="UP000245535">
    <property type="component" value="Unassembled WGS sequence"/>
</dbReference>
<feature type="chain" id="PRO_5016351387" evidence="1">
    <location>
        <begin position="21"/>
        <end position="131"/>
    </location>
</feature>
<keyword evidence="1" id="KW-0732">Signal</keyword>
<organism evidence="2 3">
    <name type="scientific">Sediminitomix flava</name>
    <dbReference type="NCBI Taxonomy" id="379075"/>
    <lineage>
        <taxon>Bacteria</taxon>
        <taxon>Pseudomonadati</taxon>
        <taxon>Bacteroidota</taxon>
        <taxon>Cytophagia</taxon>
        <taxon>Cytophagales</taxon>
        <taxon>Flammeovirgaceae</taxon>
        <taxon>Sediminitomix</taxon>
    </lineage>
</organism>
<feature type="signal peptide" evidence="1">
    <location>
        <begin position="1"/>
        <end position="20"/>
    </location>
</feature>
<evidence type="ECO:0000256" key="1">
    <source>
        <dbReference type="SAM" id="SignalP"/>
    </source>
</evidence>